<evidence type="ECO:0000256" key="2">
    <source>
        <dbReference type="ARBA" id="ARBA00023002"/>
    </source>
</evidence>
<dbReference type="SUPFAM" id="SSF51735">
    <property type="entry name" value="NAD(P)-binding Rossmann-fold domains"/>
    <property type="match status" value="1"/>
</dbReference>
<reference evidence="4" key="1">
    <citation type="submission" date="2016-10" db="EMBL/GenBank/DDBJ databases">
        <authorList>
            <person name="Varghese N."/>
            <person name="Submissions S."/>
        </authorList>
    </citation>
    <scope>NUCLEOTIDE SEQUENCE [LARGE SCALE GENOMIC DNA]</scope>
    <source>
        <strain evidence="4">CGMCC 1.6489</strain>
    </source>
</reference>
<evidence type="ECO:0000313" key="3">
    <source>
        <dbReference type="EMBL" id="SET88487.1"/>
    </source>
</evidence>
<organism evidence="3 4">
    <name type="scientific">Marinobacter segnicrescens</name>
    <dbReference type="NCBI Taxonomy" id="430453"/>
    <lineage>
        <taxon>Bacteria</taxon>
        <taxon>Pseudomonadati</taxon>
        <taxon>Pseudomonadota</taxon>
        <taxon>Gammaproteobacteria</taxon>
        <taxon>Pseudomonadales</taxon>
        <taxon>Marinobacteraceae</taxon>
        <taxon>Marinobacter</taxon>
    </lineage>
</organism>
<dbReference type="EMBL" id="FOHZ01000036">
    <property type="protein sequence ID" value="SET88487.1"/>
    <property type="molecule type" value="Genomic_DNA"/>
</dbReference>
<evidence type="ECO:0000313" key="4">
    <source>
        <dbReference type="Proteomes" id="UP000198762"/>
    </source>
</evidence>
<dbReference type="CDD" id="cd05233">
    <property type="entry name" value="SDR_c"/>
    <property type="match status" value="1"/>
</dbReference>
<keyword evidence="2" id="KW-0560">Oxidoreductase</keyword>
<sequence>MPKRIVIIGATSAIAQQCARLWAAEGASDFILVGRNADKLEAIAQDLQVRSPEVTTHTETCDFTDPIAITNLASALAEQGPLDILLVAHGTLPDQQACQNDLTIARDAMLINGLSPAYFAEAFVGKMQNQTSGSLVVIGSVAGDRGRQSNYVYGAAKGLVERYAQGLEHRLADTRINLTLVKPGPTQTPMTAHMEGQDKMAPLEQVAGDIVRGVKAKKPRRRARLVN</sequence>
<keyword evidence="4" id="KW-1185">Reference proteome</keyword>
<dbReference type="InterPro" id="IPR002347">
    <property type="entry name" value="SDR_fam"/>
</dbReference>
<dbReference type="Pfam" id="PF00106">
    <property type="entry name" value="adh_short"/>
    <property type="match status" value="1"/>
</dbReference>
<evidence type="ECO:0008006" key="5">
    <source>
        <dbReference type="Google" id="ProtNLM"/>
    </source>
</evidence>
<dbReference type="PANTHER" id="PTHR44196">
    <property type="entry name" value="DEHYDROGENASE/REDUCTASE SDR FAMILY MEMBER 7B"/>
    <property type="match status" value="1"/>
</dbReference>
<comment type="similarity">
    <text evidence="1">Belongs to the short-chain dehydrogenases/reductases (SDR) family.</text>
</comment>
<dbReference type="AlphaFoldDB" id="A0A1I0HZ17"/>
<gene>
    <name evidence="3" type="ORF">SAMN04487962_13617</name>
</gene>
<dbReference type="STRING" id="430453.SAMN04487962_13617"/>
<proteinExistence type="inferred from homology"/>
<dbReference type="GO" id="GO:0016020">
    <property type="term" value="C:membrane"/>
    <property type="evidence" value="ECO:0007669"/>
    <property type="project" value="TreeGrafter"/>
</dbReference>
<dbReference type="Proteomes" id="UP000198762">
    <property type="component" value="Unassembled WGS sequence"/>
</dbReference>
<dbReference type="InterPro" id="IPR036291">
    <property type="entry name" value="NAD(P)-bd_dom_sf"/>
</dbReference>
<accession>A0A1I0HZ17</accession>
<dbReference type="GO" id="GO:0016491">
    <property type="term" value="F:oxidoreductase activity"/>
    <property type="evidence" value="ECO:0007669"/>
    <property type="project" value="UniProtKB-KW"/>
</dbReference>
<name>A0A1I0HZ17_9GAMM</name>
<protein>
    <recommendedName>
        <fullName evidence="5">Short-chain dehydrogenase</fullName>
    </recommendedName>
</protein>
<dbReference type="PRINTS" id="PR00081">
    <property type="entry name" value="GDHRDH"/>
</dbReference>
<dbReference type="Gene3D" id="3.40.50.720">
    <property type="entry name" value="NAD(P)-binding Rossmann-like Domain"/>
    <property type="match status" value="1"/>
</dbReference>
<dbReference type="PANTHER" id="PTHR44196:SF3">
    <property type="entry name" value="SHORT CHAIN DEHYDROGENASE FAMILY PROTEIN"/>
    <property type="match status" value="1"/>
</dbReference>
<evidence type="ECO:0000256" key="1">
    <source>
        <dbReference type="ARBA" id="ARBA00006484"/>
    </source>
</evidence>
<dbReference type="RefSeq" id="WP_177186106.1">
    <property type="nucleotide sequence ID" value="NZ_FOHZ01000036.1"/>
</dbReference>